<evidence type="ECO:0000313" key="12">
    <source>
        <dbReference type="EMBL" id="GGZ24953.1"/>
    </source>
</evidence>
<feature type="region of interest" description="Disordered" evidence="9">
    <location>
        <begin position="416"/>
        <end position="444"/>
    </location>
</feature>
<dbReference type="GO" id="GO:0005886">
    <property type="term" value="C:plasma membrane"/>
    <property type="evidence" value="ECO:0007669"/>
    <property type="project" value="UniProtKB-SubCell"/>
</dbReference>
<protein>
    <submittedName>
        <fullName evidence="12">Sugar efflux transporter SetB</fullName>
    </submittedName>
</protein>
<feature type="domain" description="Major facilitator superfamily (MFS) profile" evidence="11">
    <location>
        <begin position="23"/>
        <end position="414"/>
    </location>
</feature>
<dbReference type="Pfam" id="PF07690">
    <property type="entry name" value="MFS_1"/>
    <property type="match status" value="1"/>
</dbReference>
<dbReference type="PANTHER" id="PTHR23535:SF2">
    <property type="entry name" value="SUGAR EFFLUX TRANSPORTER A-RELATED"/>
    <property type="match status" value="1"/>
</dbReference>
<dbReference type="AlphaFoldDB" id="A0A918UNT4"/>
<feature type="transmembrane region" description="Helical" evidence="10">
    <location>
        <begin position="114"/>
        <end position="135"/>
    </location>
</feature>
<feature type="transmembrane region" description="Helical" evidence="10">
    <location>
        <begin position="230"/>
        <end position="252"/>
    </location>
</feature>
<dbReference type="Gene3D" id="1.20.1250.20">
    <property type="entry name" value="MFS general substrate transporter like domains"/>
    <property type="match status" value="2"/>
</dbReference>
<evidence type="ECO:0000256" key="8">
    <source>
        <dbReference type="ARBA" id="ARBA00023136"/>
    </source>
</evidence>
<keyword evidence="4" id="KW-1003">Cell membrane</keyword>
<dbReference type="GO" id="GO:0022857">
    <property type="term" value="F:transmembrane transporter activity"/>
    <property type="evidence" value="ECO:0007669"/>
    <property type="project" value="InterPro"/>
</dbReference>
<evidence type="ECO:0000256" key="4">
    <source>
        <dbReference type="ARBA" id="ARBA00022475"/>
    </source>
</evidence>
<proteinExistence type="inferred from homology"/>
<dbReference type="InterPro" id="IPR011701">
    <property type="entry name" value="MFS"/>
</dbReference>
<organism evidence="12 13">
    <name type="scientific">Streptomyces poonensis</name>
    <dbReference type="NCBI Taxonomy" id="68255"/>
    <lineage>
        <taxon>Bacteria</taxon>
        <taxon>Bacillati</taxon>
        <taxon>Actinomycetota</taxon>
        <taxon>Actinomycetes</taxon>
        <taxon>Kitasatosporales</taxon>
        <taxon>Streptomycetaceae</taxon>
        <taxon>Streptomyces</taxon>
    </lineage>
</organism>
<name>A0A918UNT4_9ACTN</name>
<evidence type="ECO:0000259" key="11">
    <source>
        <dbReference type="PROSITE" id="PS50850"/>
    </source>
</evidence>
<dbReference type="PANTHER" id="PTHR23535">
    <property type="entry name" value="SUGAR EFFLUX TRANSPORTER A-RELATED"/>
    <property type="match status" value="1"/>
</dbReference>
<dbReference type="EMBL" id="BMVW01000011">
    <property type="protein sequence ID" value="GGZ24953.1"/>
    <property type="molecule type" value="Genomic_DNA"/>
</dbReference>
<evidence type="ECO:0000256" key="1">
    <source>
        <dbReference type="ARBA" id="ARBA00004651"/>
    </source>
</evidence>
<accession>A0A918UNT4</accession>
<evidence type="ECO:0000256" key="5">
    <source>
        <dbReference type="ARBA" id="ARBA00022597"/>
    </source>
</evidence>
<dbReference type="SUPFAM" id="SSF103473">
    <property type="entry name" value="MFS general substrate transporter"/>
    <property type="match status" value="1"/>
</dbReference>
<evidence type="ECO:0000256" key="6">
    <source>
        <dbReference type="ARBA" id="ARBA00022692"/>
    </source>
</evidence>
<comment type="caution">
    <text evidence="12">The sequence shown here is derived from an EMBL/GenBank/DDBJ whole genome shotgun (WGS) entry which is preliminary data.</text>
</comment>
<evidence type="ECO:0000256" key="10">
    <source>
        <dbReference type="SAM" id="Phobius"/>
    </source>
</evidence>
<reference evidence="12" key="2">
    <citation type="submission" date="2020-09" db="EMBL/GenBank/DDBJ databases">
        <authorList>
            <person name="Sun Q."/>
            <person name="Ohkuma M."/>
        </authorList>
    </citation>
    <scope>NUCLEOTIDE SEQUENCE</scope>
    <source>
        <strain evidence="12">JCM 4815</strain>
    </source>
</reference>
<dbReference type="RefSeq" id="WP_189863017.1">
    <property type="nucleotide sequence ID" value="NZ_BMVW01000011.1"/>
</dbReference>
<keyword evidence="6 10" id="KW-0812">Transmembrane</keyword>
<feature type="transmembrane region" description="Helical" evidence="10">
    <location>
        <begin position="21"/>
        <end position="41"/>
    </location>
</feature>
<feature type="transmembrane region" description="Helical" evidence="10">
    <location>
        <begin position="90"/>
        <end position="108"/>
    </location>
</feature>
<comment type="subcellular location">
    <subcellularLocation>
        <location evidence="1">Cell membrane</location>
        <topology evidence="1">Multi-pass membrane protein</topology>
    </subcellularLocation>
</comment>
<evidence type="ECO:0000313" key="13">
    <source>
        <dbReference type="Proteomes" id="UP000622166"/>
    </source>
</evidence>
<keyword evidence="3" id="KW-0813">Transport</keyword>
<dbReference type="Proteomes" id="UP000622166">
    <property type="component" value="Unassembled WGS sequence"/>
</dbReference>
<feature type="transmembrane region" description="Helical" evidence="10">
    <location>
        <begin position="272"/>
        <end position="291"/>
    </location>
</feature>
<keyword evidence="13" id="KW-1185">Reference proteome</keyword>
<dbReference type="CDD" id="cd17471">
    <property type="entry name" value="MFS_Set"/>
    <property type="match status" value="1"/>
</dbReference>
<feature type="transmembrane region" description="Helical" evidence="10">
    <location>
        <begin position="327"/>
        <end position="349"/>
    </location>
</feature>
<evidence type="ECO:0000256" key="2">
    <source>
        <dbReference type="ARBA" id="ARBA00006523"/>
    </source>
</evidence>
<comment type="similarity">
    <text evidence="2">Belongs to the major facilitator superfamily. Set transporter family.</text>
</comment>
<keyword evidence="5" id="KW-0762">Sugar transport</keyword>
<feature type="transmembrane region" description="Helical" evidence="10">
    <location>
        <begin position="391"/>
        <end position="409"/>
    </location>
</feature>
<evidence type="ECO:0000256" key="3">
    <source>
        <dbReference type="ARBA" id="ARBA00022448"/>
    </source>
</evidence>
<keyword evidence="7 10" id="KW-1133">Transmembrane helix</keyword>
<reference evidence="12" key="1">
    <citation type="journal article" date="2014" name="Int. J. Syst. Evol. Microbiol.">
        <title>Complete genome sequence of Corynebacterium casei LMG S-19264T (=DSM 44701T), isolated from a smear-ripened cheese.</title>
        <authorList>
            <consortium name="US DOE Joint Genome Institute (JGI-PGF)"/>
            <person name="Walter F."/>
            <person name="Albersmeier A."/>
            <person name="Kalinowski J."/>
            <person name="Ruckert C."/>
        </authorList>
    </citation>
    <scope>NUCLEOTIDE SEQUENCE</scope>
    <source>
        <strain evidence="12">JCM 4815</strain>
    </source>
</reference>
<feature type="transmembrane region" description="Helical" evidence="10">
    <location>
        <begin position="303"/>
        <end position="321"/>
    </location>
</feature>
<feature type="transmembrane region" description="Helical" evidence="10">
    <location>
        <begin position="47"/>
        <end position="69"/>
    </location>
</feature>
<dbReference type="InterPro" id="IPR020846">
    <property type="entry name" value="MFS_dom"/>
</dbReference>
<keyword evidence="8 10" id="KW-0472">Membrane</keyword>
<feature type="transmembrane region" description="Helical" evidence="10">
    <location>
        <begin position="156"/>
        <end position="174"/>
    </location>
</feature>
<sequence>MTAQAVTGKQKDGRWRLLGDPAVRSLIAASAAIGVAGAFVVPTTSLFLTEAVAATPLMVGLFFAARSIAEIGTDMAVGAVSDRLRDRRTILVLTALLNAAGALCYTFLRDYYALLVTGMVFFGLGGACFGQLFAYTRELADSRGVDAPFFNGFLRSVTSLAWVVGPPLAFWVIAEWSFTALYAATAGLSLLAAVLCRWGLPRPDKPAADGTTASPASAADEEPSGLRGMFAGVGLPTLLVLGSVVLLLGANAMYQINLPLYVTDELDMSGQFAGLLLGVSAALEIPLLVLAGVWADRLGKRRLMIAAAVCATLFFALLPLAESRPFLLALQPLNSAWAAIALNIPVVMLQDSLPGRPGTASALYSSAFKAGMFLGGLAVGTVATWTGYAQVFWVCAGLTALAGLLVLLLRPAAAGHPTDSPGSVDPTDPTAPSHPSDPREGSAA</sequence>
<dbReference type="PROSITE" id="PS50850">
    <property type="entry name" value="MFS"/>
    <property type="match status" value="1"/>
</dbReference>
<evidence type="ECO:0000256" key="9">
    <source>
        <dbReference type="SAM" id="MobiDB-lite"/>
    </source>
</evidence>
<evidence type="ECO:0000256" key="7">
    <source>
        <dbReference type="ARBA" id="ARBA00022989"/>
    </source>
</evidence>
<feature type="transmembrane region" description="Helical" evidence="10">
    <location>
        <begin position="180"/>
        <end position="200"/>
    </location>
</feature>
<feature type="transmembrane region" description="Helical" evidence="10">
    <location>
        <begin position="361"/>
        <end position="385"/>
    </location>
</feature>
<gene>
    <name evidence="12" type="ORF">GCM10010365_51700</name>
</gene>
<dbReference type="InterPro" id="IPR036259">
    <property type="entry name" value="MFS_trans_sf"/>
</dbReference>